<dbReference type="InterPro" id="IPR019826">
    <property type="entry name" value="Carboxylesterase_B_AS"/>
</dbReference>
<dbReference type="Gene3D" id="3.40.50.1820">
    <property type="entry name" value="alpha/beta hydrolase"/>
    <property type="match status" value="1"/>
</dbReference>
<dbReference type="InterPro" id="IPR029058">
    <property type="entry name" value="AB_hydrolase_fold"/>
</dbReference>
<gene>
    <name evidence="6" type="ORF">GRI91_12560</name>
</gene>
<feature type="active site" description="Charge relay system" evidence="3">
    <location>
        <position position="445"/>
    </location>
</feature>
<dbReference type="GO" id="GO:0004104">
    <property type="term" value="F:cholinesterase activity"/>
    <property type="evidence" value="ECO:0007669"/>
    <property type="project" value="InterPro"/>
</dbReference>
<keyword evidence="4" id="KW-0732">Signal</keyword>
<dbReference type="InterPro" id="IPR006311">
    <property type="entry name" value="TAT_signal"/>
</dbReference>
<feature type="signal peptide" evidence="4">
    <location>
        <begin position="1"/>
        <end position="34"/>
    </location>
</feature>
<dbReference type="InterPro" id="IPR050309">
    <property type="entry name" value="Type-B_Carboxylest/Lipase"/>
</dbReference>
<dbReference type="PROSITE" id="PS00122">
    <property type="entry name" value="CARBOXYLESTERASE_B_1"/>
    <property type="match status" value="1"/>
</dbReference>
<dbReference type="EMBL" id="WTYT01000005">
    <property type="protein sequence ID" value="MXO66590.1"/>
    <property type="molecule type" value="Genomic_DNA"/>
</dbReference>
<comment type="similarity">
    <text evidence="1 4">Belongs to the type-B carboxylesterase/lipase family.</text>
</comment>
<evidence type="ECO:0000313" key="7">
    <source>
        <dbReference type="Proteomes" id="UP000438476"/>
    </source>
</evidence>
<keyword evidence="2 4" id="KW-0378">Hydrolase</keyword>
<evidence type="ECO:0000256" key="4">
    <source>
        <dbReference type="RuleBase" id="RU361235"/>
    </source>
</evidence>
<keyword evidence="7" id="KW-1185">Reference proteome</keyword>
<evidence type="ECO:0000256" key="2">
    <source>
        <dbReference type="ARBA" id="ARBA00022801"/>
    </source>
</evidence>
<comment type="caution">
    <text evidence="6">The sequence shown here is derived from an EMBL/GenBank/DDBJ whole genome shotgun (WGS) entry which is preliminary data.</text>
</comment>
<dbReference type="OrthoDB" id="9775851at2"/>
<evidence type="ECO:0000259" key="5">
    <source>
        <dbReference type="Pfam" id="PF00135"/>
    </source>
</evidence>
<evidence type="ECO:0000256" key="1">
    <source>
        <dbReference type="ARBA" id="ARBA00005964"/>
    </source>
</evidence>
<dbReference type="InterPro" id="IPR000997">
    <property type="entry name" value="Cholinesterase"/>
</dbReference>
<dbReference type="Proteomes" id="UP000438476">
    <property type="component" value="Unassembled WGS sequence"/>
</dbReference>
<name>A0A6I4T9P5_9SPHN</name>
<feature type="domain" description="Carboxylesterase type B" evidence="5">
    <location>
        <begin position="38"/>
        <end position="525"/>
    </location>
</feature>
<feature type="active site" description="Charge relay system" evidence="3">
    <location>
        <position position="348"/>
    </location>
</feature>
<feature type="chain" id="PRO_5026378632" description="Carboxylic ester hydrolase" evidence="4">
    <location>
        <begin position="35"/>
        <end position="533"/>
    </location>
</feature>
<reference evidence="6 7" key="1">
    <citation type="submission" date="2019-12" db="EMBL/GenBank/DDBJ databases">
        <title>Genomic-based taxomic classification of the family Erythrobacteraceae.</title>
        <authorList>
            <person name="Xu L."/>
        </authorList>
    </citation>
    <scope>NUCLEOTIDE SEQUENCE [LARGE SCALE GENOMIC DNA]</scope>
    <source>
        <strain evidence="6 7">LMG 29518</strain>
    </source>
</reference>
<dbReference type="PRINTS" id="PR00878">
    <property type="entry name" value="CHOLNESTRASE"/>
</dbReference>
<dbReference type="Pfam" id="PF00135">
    <property type="entry name" value="COesterase"/>
    <property type="match status" value="1"/>
</dbReference>
<accession>A0A6I4T9P5</accession>
<dbReference type="SUPFAM" id="SSF53474">
    <property type="entry name" value="alpha/beta-Hydrolases"/>
    <property type="match status" value="1"/>
</dbReference>
<dbReference type="PROSITE" id="PS51318">
    <property type="entry name" value="TAT"/>
    <property type="match status" value="1"/>
</dbReference>
<dbReference type="InterPro" id="IPR002018">
    <property type="entry name" value="CarbesteraseB"/>
</dbReference>
<protein>
    <recommendedName>
        <fullName evidence="4">Carboxylic ester hydrolase</fullName>
        <ecNumber evidence="4">3.1.1.-</ecNumber>
    </recommendedName>
</protein>
<dbReference type="PANTHER" id="PTHR11559">
    <property type="entry name" value="CARBOXYLESTERASE"/>
    <property type="match status" value="1"/>
</dbReference>
<sequence>MAHSNARMAGITRRTFSRRCGLMAGALFAMPAFAAETTPVVETAAGKLRGICRVGVNIFRGIPYGADTGGANRFAPPRPPQPWSGVRDATTFGLRAPQNGEPGNDPFSSWAEPAAAGEDCLALNVWTPGLDDGKRRPVMVWIHGGGLAVGSGASPITDGTHLATRQDVVVVSINHRLNLFGYLYFGSLSDDPSVAANPGQLDQAAALEWVRDNIAQFGGDPDNVTIFGHSGGGLKIAGLMAMPQAKGLFHRAILQSGFGTVTVAPEDAERITARLCSTLGVSAGDVDALRNIPVPRLLAALQKITGGNPMLGPGLVPDGTVMKQTPFGPDLPVISPDIPVLTGHTSTETTVLFPPENAFSLDWDSLPRALEGRVRDPEALVAAFRTLRPEASPSDLFFAITTEAGMGRNARTVLESRAHGATAPAFGYLVKWQSPAQGGKLRSPHGVEVPMVFDNVAEAYSSIGERAASAQQLADVMSAYWANFARSGNPNGDCLPDWPEYAADSRATMIFDTEISTSNDPLKAEQLLVEKYA</sequence>
<evidence type="ECO:0000313" key="6">
    <source>
        <dbReference type="EMBL" id="MXO66590.1"/>
    </source>
</evidence>
<organism evidence="6 7">
    <name type="scientific">Altericroceibacterium endophyticum</name>
    <dbReference type="NCBI Taxonomy" id="1808508"/>
    <lineage>
        <taxon>Bacteria</taxon>
        <taxon>Pseudomonadati</taxon>
        <taxon>Pseudomonadota</taxon>
        <taxon>Alphaproteobacteria</taxon>
        <taxon>Sphingomonadales</taxon>
        <taxon>Erythrobacteraceae</taxon>
        <taxon>Altericroceibacterium</taxon>
    </lineage>
</organism>
<dbReference type="RefSeq" id="WP_160737025.1">
    <property type="nucleotide sequence ID" value="NZ_WTYT01000005.1"/>
</dbReference>
<dbReference type="EC" id="3.1.1.-" evidence="4"/>
<evidence type="ECO:0000256" key="3">
    <source>
        <dbReference type="PIRSR" id="PIRSR600997-1"/>
    </source>
</evidence>
<dbReference type="AlphaFoldDB" id="A0A6I4T9P5"/>
<proteinExistence type="inferred from homology"/>
<feature type="active site" description="Acyl-ester intermediate" evidence="3">
    <location>
        <position position="230"/>
    </location>
</feature>